<keyword evidence="1 4" id="KW-0378">Hydrolase</keyword>
<dbReference type="GO" id="GO:0005829">
    <property type="term" value="C:cytosol"/>
    <property type="evidence" value="ECO:0007669"/>
    <property type="project" value="TreeGrafter"/>
</dbReference>
<organism evidence="4 5">
    <name type="scientific">Sporolactobacillus terrae</name>
    <dbReference type="NCBI Taxonomy" id="269673"/>
    <lineage>
        <taxon>Bacteria</taxon>
        <taxon>Bacillati</taxon>
        <taxon>Bacillota</taxon>
        <taxon>Bacilli</taxon>
        <taxon>Bacillales</taxon>
        <taxon>Sporolactobacillaceae</taxon>
        <taxon>Sporolactobacillus</taxon>
    </lineage>
</organism>
<keyword evidence="2" id="KW-0326">Glycosidase</keyword>
<dbReference type="AlphaFoldDB" id="A0A5K7WWK5"/>
<dbReference type="GO" id="GO:0006152">
    <property type="term" value="P:purine nucleoside catabolic process"/>
    <property type="evidence" value="ECO:0007669"/>
    <property type="project" value="TreeGrafter"/>
</dbReference>
<name>A0A5K7WWK5_9BACL</name>
<dbReference type="Proteomes" id="UP000326951">
    <property type="component" value="Chromosome"/>
</dbReference>
<evidence type="ECO:0000313" key="5">
    <source>
        <dbReference type="Proteomes" id="UP000326951"/>
    </source>
</evidence>
<evidence type="ECO:0000259" key="3">
    <source>
        <dbReference type="Pfam" id="PF01156"/>
    </source>
</evidence>
<evidence type="ECO:0000313" key="4">
    <source>
        <dbReference type="EMBL" id="BBN98099.1"/>
    </source>
</evidence>
<dbReference type="SUPFAM" id="SSF53590">
    <property type="entry name" value="Nucleoside hydrolase"/>
    <property type="match status" value="1"/>
</dbReference>
<dbReference type="InterPro" id="IPR036452">
    <property type="entry name" value="Ribo_hydro-like"/>
</dbReference>
<evidence type="ECO:0000256" key="1">
    <source>
        <dbReference type="ARBA" id="ARBA00022801"/>
    </source>
</evidence>
<accession>A0A5K7WWK5</accession>
<dbReference type="PANTHER" id="PTHR12304">
    <property type="entry name" value="INOSINE-URIDINE PREFERRING NUCLEOSIDE HYDROLASE"/>
    <property type="match status" value="1"/>
</dbReference>
<dbReference type="RefSeq" id="WP_152080305.1">
    <property type="nucleotide sequence ID" value="NZ_AP021853.1"/>
</dbReference>
<feature type="domain" description="Inosine/uridine-preferring nucleoside hydrolase" evidence="3">
    <location>
        <begin position="6"/>
        <end position="300"/>
    </location>
</feature>
<sequence>MTKKKVLLDVDTGVDDALALILAVQSHAFDILGITVTSGNVSLDQAFLNTNKVIQWMNPEPSIPVRKGSEKPLNRTPVYEHRVHGNDGLGGALANQPVRLSEGEDAIDFLIQKIEENPHELTLIMTAPLTNLARALTRKPEIAALVKETVIMGGVVQGYGNITPVAEFNMYVDPEAAKIVFHSGLQITLVGLDVTRQVRLNEKHLLKLDSSPFGAFVRQATAQYLAVSERRTGVRACALHDPLAVGAALDPSLLQKQAYYVDVETNSDLCDGQTICDFQNRWGKAATIHVCTAVQSERFLNLFVQTLKGESFHEEK</sequence>
<dbReference type="Gene3D" id="3.90.245.10">
    <property type="entry name" value="Ribonucleoside hydrolase-like"/>
    <property type="match status" value="1"/>
</dbReference>
<dbReference type="EMBL" id="AP021853">
    <property type="protein sequence ID" value="BBN98099.1"/>
    <property type="molecule type" value="Genomic_DNA"/>
</dbReference>
<protein>
    <submittedName>
        <fullName evidence="4">Nucleoside hydrolase</fullName>
    </submittedName>
</protein>
<evidence type="ECO:0000256" key="2">
    <source>
        <dbReference type="ARBA" id="ARBA00023295"/>
    </source>
</evidence>
<dbReference type="GO" id="GO:0008477">
    <property type="term" value="F:purine nucleosidase activity"/>
    <property type="evidence" value="ECO:0007669"/>
    <property type="project" value="TreeGrafter"/>
</dbReference>
<proteinExistence type="predicted"/>
<dbReference type="InterPro" id="IPR001910">
    <property type="entry name" value="Inosine/uridine_hydrolase_dom"/>
</dbReference>
<gene>
    <name evidence="4" type="ORF">St703_08040</name>
</gene>
<reference evidence="4 5" key="1">
    <citation type="submission" date="2019-09" db="EMBL/GenBank/DDBJ databases">
        <title>Complete genome sequence of Sporolactobacillus terrae 70-3.</title>
        <authorList>
            <person name="Tanaka N."/>
            <person name="Shiwa Y."/>
            <person name="Fujita N."/>
            <person name="Tanasupawat S."/>
        </authorList>
    </citation>
    <scope>NUCLEOTIDE SEQUENCE [LARGE SCALE GENOMIC DNA]</scope>
    <source>
        <strain evidence="4 5">70-3</strain>
    </source>
</reference>
<dbReference type="Pfam" id="PF01156">
    <property type="entry name" value="IU_nuc_hydro"/>
    <property type="match status" value="1"/>
</dbReference>
<dbReference type="InterPro" id="IPR023186">
    <property type="entry name" value="IUNH"/>
</dbReference>
<dbReference type="PANTHER" id="PTHR12304:SF4">
    <property type="entry name" value="URIDINE NUCLEOSIDASE"/>
    <property type="match status" value="1"/>
</dbReference>